<reference evidence="1" key="1">
    <citation type="journal article" date="2023" name="Plant J.">
        <title>Genome sequences and population genomics provide insights into the demographic history, inbreeding, and mutation load of two 'living fossil' tree species of Dipteronia.</title>
        <authorList>
            <person name="Feng Y."/>
            <person name="Comes H.P."/>
            <person name="Chen J."/>
            <person name="Zhu S."/>
            <person name="Lu R."/>
            <person name="Zhang X."/>
            <person name="Li P."/>
            <person name="Qiu J."/>
            <person name="Olsen K.M."/>
            <person name="Qiu Y."/>
        </authorList>
    </citation>
    <scope>NUCLEOTIDE SEQUENCE</scope>
    <source>
        <strain evidence="1">NBL</strain>
    </source>
</reference>
<accession>A0AAE0ASR5</accession>
<keyword evidence="2" id="KW-1185">Reference proteome</keyword>
<protein>
    <submittedName>
        <fullName evidence="1">Uncharacterized protein</fullName>
    </submittedName>
</protein>
<name>A0AAE0ASR5_9ROSI</name>
<evidence type="ECO:0000313" key="2">
    <source>
        <dbReference type="Proteomes" id="UP001281410"/>
    </source>
</evidence>
<proteinExistence type="predicted"/>
<organism evidence="1 2">
    <name type="scientific">Dipteronia sinensis</name>
    <dbReference type="NCBI Taxonomy" id="43782"/>
    <lineage>
        <taxon>Eukaryota</taxon>
        <taxon>Viridiplantae</taxon>
        <taxon>Streptophyta</taxon>
        <taxon>Embryophyta</taxon>
        <taxon>Tracheophyta</taxon>
        <taxon>Spermatophyta</taxon>
        <taxon>Magnoliopsida</taxon>
        <taxon>eudicotyledons</taxon>
        <taxon>Gunneridae</taxon>
        <taxon>Pentapetalae</taxon>
        <taxon>rosids</taxon>
        <taxon>malvids</taxon>
        <taxon>Sapindales</taxon>
        <taxon>Sapindaceae</taxon>
        <taxon>Hippocastanoideae</taxon>
        <taxon>Acereae</taxon>
        <taxon>Dipteronia</taxon>
    </lineage>
</organism>
<dbReference type="PANTHER" id="PTHR48449:SF1">
    <property type="entry name" value="DUF1985 DOMAIN-CONTAINING PROTEIN"/>
    <property type="match status" value="1"/>
</dbReference>
<dbReference type="AlphaFoldDB" id="A0AAE0ASR5"/>
<comment type="caution">
    <text evidence="1">The sequence shown here is derived from an EMBL/GenBank/DDBJ whole genome shotgun (WGS) entry which is preliminary data.</text>
</comment>
<dbReference type="Proteomes" id="UP001281410">
    <property type="component" value="Unassembled WGS sequence"/>
</dbReference>
<sequence length="160" mass="19056">MQKMGNQLKDLLKTPEGEWYDGKITWHDHFNDLRDIDVALDNVPEQFKVEGRRWYTESCFGHFLQMDRGMKFSASIVHRLLLRELHHNGLKDVMRFMLGRHSVRLSKLELYLITRLKFGVIPNTTRYEIVQNGMHQLYFSGVDEVEFEQLRAVLRISIFE</sequence>
<dbReference type="EMBL" id="JANJYJ010000003">
    <property type="protein sequence ID" value="KAK3223175.1"/>
    <property type="molecule type" value="Genomic_DNA"/>
</dbReference>
<evidence type="ECO:0000313" key="1">
    <source>
        <dbReference type="EMBL" id="KAK3223175.1"/>
    </source>
</evidence>
<dbReference type="PANTHER" id="PTHR48449">
    <property type="entry name" value="DUF1985 DOMAIN-CONTAINING PROTEIN"/>
    <property type="match status" value="1"/>
</dbReference>
<gene>
    <name evidence="1" type="ORF">Dsin_010200</name>
</gene>